<keyword evidence="33" id="KW-1185">Reference proteome</keyword>
<evidence type="ECO:0000256" key="18">
    <source>
        <dbReference type="ARBA" id="ARBA00022824"/>
    </source>
</evidence>
<name>J3LPW3_ORYBR</name>
<keyword evidence="22" id="KW-0675">Receptor</keyword>
<evidence type="ECO:0000256" key="10">
    <source>
        <dbReference type="ARBA" id="ARBA00022553"/>
    </source>
</evidence>
<evidence type="ECO:0000256" key="15">
    <source>
        <dbReference type="ARBA" id="ARBA00022737"/>
    </source>
</evidence>
<dbReference type="GO" id="GO:0004674">
    <property type="term" value="F:protein serine/threonine kinase activity"/>
    <property type="evidence" value="ECO:0007669"/>
    <property type="project" value="UniProtKB-KW"/>
</dbReference>
<dbReference type="FunFam" id="1.10.510.10:FF:000358">
    <property type="entry name" value="Putative leucine-rich repeat receptor-like serine/threonine-protein kinase"/>
    <property type="match status" value="1"/>
</dbReference>
<evidence type="ECO:0000256" key="7">
    <source>
        <dbReference type="ARBA" id="ARBA00012513"/>
    </source>
</evidence>
<evidence type="ECO:0000256" key="8">
    <source>
        <dbReference type="ARBA" id="ARBA00022475"/>
    </source>
</evidence>
<comment type="cofactor">
    <cofactor evidence="1">
        <name>Mn(2+)</name>
        <dbReference type="ChEBI" id="CHEBI:29035"/>
    </cofactor>
</comment>
<comment type="function">
    <text evidence="27">The processed protein kinase Xa21 chain released by protein cleavage after X.oryzae pv. oryzae protein Ax21 detection translocates into the nucleus where it can bind and regulate WRKY62, a transcription factor. Confers resistance to the bacterial pathogen X.oryzae pv. oryzae (Xoo).</text>
</comment>
<keyword evidence="17" id="KW-0418">Kinase</keyword>
<evidence type="ECO:0000256" key="9">
    <source>
        <dbReference type="ARBA" id="ARBA00022527"/>
    </source>
</evidence>
<dbReference type="SMART" id="SM00369">
    <property type="entry name" value="LRR_TYP"/>
    <property type="match status" value="11"/>
</dbReference>
<dbReference type="InterPro" id="IPR003591">
    <property type="entry name" value="Leu-rich_rpt_typical-subtyp"/>
</dbReference>
<comment type="catalytic activity">
    <reaction evidence="25">
        <text>L-seryl-[protein] + ATP = O-phospho-L-seryl-[protein] + ADP + H(+)</text>
        <dbReference type="Rhea" id="RHEA:17989"/>
        <dbReference type="Rhea" id="RHEA-COMP:9863"/>
        <dbReference type="Rhea" id="RHEA-COMP:11604"/>
        <dbReference type="ChEBI" id="CHEBI:15378"/>
        <dbReference type="ChEBI" id="CHEBI:29999"/>
        <dbReference type="ChEBI" id="CHEBI:30616"/>
        <dbReference type="ChEBI" id="CHEBI:83421"/>
        <dbReference type="ChEBI" id="CHEBI:456216"/>
        <dbReference type="EC" id="2.7.11.1"/>
    </reaction>
</comment>
<evidence type="ECO:0000256" key="1">
    <source>
        <dbReference type="ARBA" id="ARBA00001936"/>
    </source>
</evidence>
<evidence type="ECO:0000256" key="19">
    <source>
        <dbReference type="ARBA" id="ARBA00022840"/>
    </source>
</evidence>
<dbReference type="GO" id="GO:0005789">
    <property type="term" value="C:endoplasmic reticulum membrane"/>
    <property type="evidence" value="ECO:0007669"/>
    <property type="project" value="UniProtKB-SubCell"/>
</dbReference>
<feature type="domain" description="Protein kinase" evidence="31">
    <location>
        <begin position="873"/>
        <end position="1178"/>
    </location>
</feature>
<evidence type="ECO:0000256" key="2">
    <source>
        <dbReference type="ARBA" id="ARBA00001946"/>
    </source>
</evidence>
<evidence type="ECO:0000256" key="25">
    <source>
        <dbReference type="ARBA" id="ARBA00048679"/>
    </source>
</evidence>
<evidence type="ECO:0000256" key="24">
    <source>
        <dbReference type="ARBA" id="ARBA00047899"/>
    </source>
</evidence>
<sequence>MWKELIKPNNMDDSGSKKVALLFFYNCSMSPLQCNSDAAEEETLADALLAIAAALSSLLSFATFPAISVAQTAPNNGSSTDLQALLCLKLHLSSTATAGSLASWRTRNDSSLDFCSWPGVSCSKTQPSRVAALDLESSGLDGRLPPCVANLTSLTRIHLPNNQLGGQIPPEIGQLTMLSYLNLSSNKFSGMILETLSSPNLRAVDLGRNSLQGDIPPNLSRCSGLEKLNLESNMITGGIPEGLGMLRNLSVLRLADNSLTGKIPLSLGSTNSLVYVQITNNSLTGPVPSALAECSLLQVLDLTKNNLSGEIPPALFNSTSLLRLSLGKNNFDGPIPAFSNVDPPLQYLRLSENNLGGTIPSSLENYSSLRWLLLQGNYFVGSIPVSLGSIPNLQVLDLSYNFELAGTVPATIFNISSLTYLNLAVNNFTGDIPSDAGHTLQSIRSLNFQENQLQGPIPPSLANATNLQYLNLGANAFSGTVPSFGSLANLTTLILASNQLEAGDWSFFSSLTNCTQLNILSLWKNKMQGNLPSSVGSLANSLEVLFMRENKISGTIPAEIGKLRNLRFLRMEHNLFEGNIPGSLGDLTKLGELSLSNNKLSGQIPMSIGKLHQLTELDLQENNLSGPIPRSIGDCKSLNTLNLSYNSLNGSIPKELFSLYSLTRGLDLSHNQLSGQILQEIGNLINVGYLNFSNNRLFGLIPNNLGSCVHLESLHMEGNFLDGRIPNSFINLKSISEIDLSRNNLSGEIPEFFQSFNSLKLLNLSFNNLEGQMPTGGIFQNSSEVFVQGNSMLCSNSPKLHLPLCSGSTSKHRRTSRDLKIVGLSVALALISLSCVILIVFKRRKRTKQSDHLSCKEWKKFSYSDLVKATNGFSSDNLVGSGAYGSVYKGVLESKPHTIAIKVFKLDQLGAPKSFLAECEAFRNTRHRNLVRVISACSTWDHNGNDFKALIVEYMANGNLEGLLYSKMGRTLSLGARISIAADIASALDYLHNRCTPPIVHCDLKPNNILLDDLMGGRLGDFGLSKFLHSYSSSSITSSTSLAGPRGSIGYIAPEYGFGSKISTEGDVYSYGIIILEMLTRKRPTDEMFSNGLSLHTYVGNAFPQQIGEVLDPDIVPNLEDEHMVKQLDCENDATEGALSCITQLVKLGLSCSVETPKDRPTMLDVYAEITRIKQAFLALHG</sequence>
<evidence type="ECO:0000256" key="26">
    <source>
        <dbReference type="ARBA" id="ARBA00054320"/>
    </source>
</evidence>
<comment type="cofactor">
    <cofactor evidence="2">
        <name>Mg(2+)</name>
        <dbReference type="ChEBI" id="CHEBI:18420"/>
    </cofactor>
</comment>
<dbReference type="SUPFAM" id="SSF56112">
    <property type="entry name" value="Protein kinase-like (PK-like)"/>
    <property type="match status" value="1"/>
</dbReference>
<evidence type="ECO:0000256" key="13">
    <source>
        <dbReference type="ARBA" id="ARBA00022692"/>
    </source>
</evidence>
<keyword evidence="21 30" id="KW-0472">Membrane</keyword>
<dbReference type="FunFam" id="3.30.200.20:FF:000432">
    <property type="entry name" value="LRR receptor-like serine/threonine-protein kinase EFR"/>
    <property type="match status" value="1"/>
</dbReference>
<evidence type="ECO:0000256" key="29">
    <source>
        <dbReference type="PROSITE-ProRule" id="PRU10141"/>
    </source>
</evidence>
<dbReference type="InterPro" id="IPR008271">
    <property type="entry name" value="Ser/Thr_kinase_AS"/>
</dbReference>
<dbReference type="AlphaFoldDB" id="J3LPW3"/>
<dbReference type="Gene3D" id="3.80.10.10">
    <property type="entry name" value="Ribonuclease Inhibitor"/>
    <property type="match status" value="5"/>
</dbReference>
<dbReference type="InterPro" id="IPR000719">
    <property type="entry name" value="Prot_kinase_dom"/>
</dbReference>
<accession>J3LPW3</accession>
<keyword evidence="19 29" id="KW-0067">ATP-binding</keyword>
<evidence type="ECO:0000259" key="31">
    <source>
        <dbReference type="PROSITE" id="PS50011"/>
    </source>
</evidence>
<evidence type="ECO:0000256" key="21">
    <source>
        <dbReference type="ARBA" id="ARBA00023136"/>
    </source>
</evidence>
<dbReference type="FunFam" id="3.80.10.10:FF:000095">
    <property type="entry name" value="LRR receptor-like serine/threonine-protein kinase GSO1"/>
    <property type="match status" value="1"/>
</dbReference>
<dbReference type="SUPFAM" id="SSF52058">
    <property type="entry name" value="L domain-like"/>
    <property type="match status" value="1"/>
</dbReference>
<keyword evidence="15" id="KW-0677">Repeat</keyword>
<gene>
    <name evidence="32" type="primary">LOC102721633</name>
</gene>
<evidence type="ECO:0000256" key="27">
    <source>
        <dbReference type="ARBA" id="ARBA00056628"/>
    </source>
</evidence>
<evidence type="ECO:0000256" key="3">
    <source>
        <dbReference type="ARBA" id="ARBA00004162"/>
    </source>
</evidence>
<dbReference type="Proteomes" id="UP000006038">
    <property type="component" value="Chromosome 3"/>
</dbReference>
<dbReference type="InterPro" id="IPR055414">
    <property type="entry name" value="LRR_R13L4/SHOC2-like"/>
</dbReference>
<evidence type="ECO:0000256" key="22">
    <source>
        <dbReference type="ARBA" id="ARBA00023170"/>
    </source>
</evidence>
<keyword evidence="23" id="KW-0325">Glycoprotein</keyword>
<keyword evidence="16 29" id="KW-0547">Nucleotide-binding</keyword>
<comment type="subcellular location">
    <subcellularLocation>
        <location evidence="3">Cell membrane</location>
        <topology evidence="3">Single-pass membrane protein</topology>
    </subcellularLocation>
    <subcellularLocation>
        <location evidence="4">Endoplasmic reticulum membrane</location>
        <topology evidence="4">Single-pass membrane protein</topology>
    </subcellularLocation>
    <subcellularLocation>
        <location evidence="5">Membrane</location>
        <topology evidence="5">Single-pass type I membrane protein</topology>
    </subcellularLocation>
</comment>
<dbReference type="Pfam" id="PF23598">
    <property type="entry name" value="LRR_14"/>
    <property type="match status" value="1"/>
</dbReference>
<dbReference type="Pfam" id="PF00560">
    <property type="entry name" value="LRR_1"/>
    <property type="match status" value="12"/>
</dbReference>
<keyword evidence="20 30" id="KW-1133">Transmembrane helix</keyword>
<dbReference type="Gramene" id="OB03G30890.1">
    <property type="protein sequence ID" value="OB03G30890.1"/>
    <property type="gene ID" value="OB03G30890"/>
</dbReference>
<evidence type="ECO:0000256" key="30">
    <source>
        <dbReference type="SAM" id="Phobius"/>
    </source>
</evidence>
<keyword evidence="18" id="KW-0256">Endoplasmic reticulum</keyword>
<keyword evidence="13 30" id="KW-0812">Transmembrane</keyword>
<dbReference type="HOGENOM" id="CLU_000288_22_0_1"/>
<evidence type="ECO:0000256" key="28">
    <source>
        <dbReference type="ARBA" id="ARBA00072040"/>
    </source>
</evidence>
<evidence type="ECO:0000256" key="4">
    <source>
        <dbReference type="ARBA" id="ARBA00004389"/>
    </source>
</evidence>
<evidence type="ECO:0000256" key="16">
    <source>
        <dbReference type="ARBA" id="ARBA00022741"/>
    </source>
</evidence>
<dbReference type="SUPFAM" id="SSF52047">
    <property type="entry name" value="RNI-like"/>
    <property type="match status" value="2"/>
</dbReference>
<feature type="binding site" evidence="29">
    <location>
        <position position="902"/>
    </location>
    <ligand>
        <name>ATP</name>
        <dbReference type="ChEBI" id="CHEBI:30616"/>
    </ligand>
</feature>
<dbReference type="InterPro" id="IPR017441">
    <property type="entry name" value="Protein_kinase_ATP_BS"/>
</dbReference>
<dbReference type="FunFam" id="3.80.10.10:FF:000288">
    <property type="entry name" value="LRR receptor-like serine/threonine-protein kinase EFR"/>
    <property type="match status" value="1"/>
</dbReference>
<dbReference type="PROSITE" id="PS00107">
    <property type="entry name" value="PROTEIN_KINASE_ATP"/>
    <property type="match status" value="1"/>
</dbReference>
<dbReference type="PROSITE" id="PS50011">
    <property type="entry name" value="PROTEIN_KINASE_DOM"/>
    <property type="match status" value="1"/>
</dbReference>
<dbReference type="GO" id="GO:0005886">
    <property type="term" value="C:plasma membrane"/>
    <property type="evidence" value="ECO:0007669"/>
    <property type="project" value="UniProtKB-SubCell"/>
</dbReference>
<evidence type="ECO:0000256" key="12">
    <source>
        <dbReference type="ARBA" id="ARBA00022679"/>
    </source>
</evidence>
<keyword evidence="8" id="KW-1003">Cell membrane</keyword>
<dbReference type="EC" id="2.7.11.1" evidence="7"/>
<organism evidence="32">
    <name type="scientific">Oryza brachyantha</name>
    <name type="common">malo sina</name>
    <dbReference type="NCBI Taxonomy" id="4533"/>
    <lineage>
        <taxon>Eukaryota</taxon>
        <taxon>Viridiplantae</taxon>
        <taxon>Streptophyta</taxon>
        <taxon>Embryophyta</taxon>
        <taxon>Tracheophyta</taxon>
        <taxon>Spermatophyta</taxon>
        <taxon>Magnoliopsida</taxon>
        <taxon>Liliopsida</taxon>
        <taxon>Poales</taxon>
        <taxon>Poaceae</taxon>
        <taxon>BOP clade</taxon>
        <taxon>Oryzoideae</taxon>
        <taxon>Oryzeae</taxon>
        <taxon>Oryzinae</taxon>
        <taxon>Oryza</taxon>
    </lineage>
</organism>
<evidence type="ECO:0000256" key="17">
    <source>
        <dbReference type="ARBA" id="ARBA00022777"/>
    </source>
</evidence>
<evidence type="ECO:0000256" key="11">
    <source>
        <dbReference type="ARBA" id="ARBA00022614"/>
    </source>
</evidence>
<dbReference type="PANTHER" id="PTHR27008">
    <property type="entry name" value="OS04G0122200 PROTEIN"/>
    <property type="match status" value="1"/>
</dbReference>
<comment type="similarity">
    <text evidence="6">Belongs to the protein kinase superfamily. Ser/Thr protein kinase family.</text>
</comment>
<dbReference type="PANTHER" id="PTHR27008:SF446">
    <property type="entry name" value="PROTEIN KINASE DOMAIN-CONTAINING PROTEIN"/>
    <property type="match status" value="1"/>
</dbReference>
<dbReference type="OMA" id="WLRMEQN"/>
<dbReference type="SMART" id="SM00220">
    <property type="entry name" value="S_TKc"/>
    <property type="match status" value="1"/>
</dbReference>
<proteinExistence type="inferred from homology"/>
<dbReference type="Gene3D" id="3.30.200.20">
    <property type="entry name" value="Phosphorylase Kinase, domain 1"/>
    <property type="match status" value="1"/>
</dbReference>
<reference evidence="32" key="1">
    <citation type="journal article" date="2013" name="Nat. Commun.">
        <title>Whole-genome sequencing of Oryza brachyantha reveals mechanisms underlying Oryza genome evolution.</title>
        <authorList>
            <person name="Chen J."/>
            <person name="Huang Q."/>
            <person name="Gao D."/>
            <person name="Wang J."/>
            <person name="Lang Y."/>
            <person name="Liu T."/>
            <person name="Li B."/>
            <person name="Bai Z."/>
            <person name="Luis Goicoechea J."/>
            <person name="Liang C."/>
            <person name="Chen C."/>
            <person name="Zhang W."/>
            <person name="Sun S."/>
            <person name="Liao Y."/>
            <person name="Zhang X."/>
            <person name="Yang L."/>
            <person name="Song C."/>
            <person name="Wang M."/>
            <person name="Shi J."/>
            <person name="Liu G."/>
            <person name="Liu J."/>
            <person name="Zhou H."/>
            <person name="Zhou W."/>
            <person name="Yu Q."/>
            <person name="An N."/>
            <person name="Chen Y."/>
            <person name="Cai Q."/>
            <person name="Wang B."/>
            <person name="Liu B."/>
            <person name="Min J."/>
            <person name="Huang Y."/>
            <person name="Wu H."/>
            <person name="Li Z."/>
            <person name="Zhang Y."/>
            <person name="Yin Y."/>
            <person name="Song W."/>
            <person name="Jiang J."/>
            <person name="Jackson S.A."/>
            <person name="Wing R.A."/>
            <person name="Wang J."/>
            <person name="Chen M."/>
        </authorList>
    </citation>
    <scope>NUCLEOTIDE SEQUENCE [LARGE SCALE GENOMIC DNA]</scope>
    <source>
        <strain evidence="32">cv. IRGC 101232</strain>
    </source>
</reference>
<reference evidence="32" key="2">
    <citation type="submission" date="2013-04" db="UniProtKB">
        <authorList>
            <consortium name="EnsemblPlants"/>
        </authorList>
    </citation>
    <scope>IDENTIFICATION</scope>
</reference>
<keyword evidence="14" id="KW-0732">Signal</keyword>
<dbReference type="GO" id="GO:0005524">
    <property type="term" value="F:ATP binding"/>
    <property type="evidence" value="ECO:0007669"/>
    <property type="project" value="UniProtKB-UniRule"/>
</dbReference>
<feature type="transmembrane region" description="Helical" evidence="30">
    <location>
        <begin position="821"/>
        <end position="841"/>
    </location>
</feature>
<evidence type="ECO:0000256" key="20">
    <source>
        <dbReference type="ARBA" id="ARBA00022989"/>
    </source>
</evidence>
<comment type="function">
    <text evidence="26">Receptor kinase that detects X.oryzae pv. oryzae protein Ax21 to promote innate immunity. Following X.oryzae pv. oryzae protein Ax21 detection, undergoes cleavage, releasing the processed protein kinase Xa21 chain.</text>
</comment>
<dbReference type="FunFam" id="3.80.10.10:FF:001158">
    <property type="entry name" value="Leucine-rich repeat protein kinase family protein"/>
    <property type="match status" value="1"/>
</dbReference>
<dbReference type="InterPro" id="IPR001611">
    <property type="entry name" value="Leu-rich_rpt"/>
</dbReference>
<dbReference type="InterPro" id="IPR032675">
    <property type="entry name" value="LRR_dom_sf"/>
</dbReference>
<evidence type="ECO:0000256" key="14">
    <source>
        <dbReference type="ARBA" id="ARBA00022729"/>
    </source>
</evidence>
<comment type="catalytic activity">
    <reaction evidence="24">
        <text>L-threonyl-[protein] + ATP = O-phospho-L-threonyl-[protein] + ADP + H(+)</text>
        <dbReference type="Rhea" id="RHEA:46608"/>
        <dbReference type="Rhea" id="RHEA-COMP:11060"/>
        <dbReference type="Rhea" id="RHEA-COMP:11605"/>
        <dbReference type="ChEBI" id="CHEBI:15378"/>
        <dbReference type="ChEBI" id="CHEBI:30013"/>
        <dbReference type="ChEBI" id="CHEBI:30616"/>
        <dbReference type="ChEBI" id="CHEBI:61977"/>
        <dbReference type="ChEBI" id="CHEBI:456216"/>
        <dbReference type="EC" id="2.7.11.1"/>
    </reaction>
</comment>
<keyword evidence="12" id="KW-0808">Transferase</keyword>
<keyword evidence="10" id="KW-0597">Phosphoprotein</keyword>
<evidence type="ECO:0000256" key="23">
    <source>
        <dbReference type="ARBA" id="ARBA00023180"/>
    </source>
</evidence>
<evidence type="ECO:0000256" key="6">
    <source>
        <dbReference type="ARBA" id="ARBA00008684"/>
    </source>
</evidence>
<dbReference type="Pfam" id="PF00069">
    <property type="entry name" value="Pkinase"/>
    <property type="match status" value="1"/>
</dbReference>
<dbReference type="Pfam" id="PF08263">
    <property type="entry name" value="LRRNT_2"/>
    <property type="match status" value="1"/>
</dbReference>
<evidence type="ECO:0000313" key="32">
    <source>
        <dbReference type="EnsemblPlants" id="OB03G30890.1"/>
    </source>
</evidence>
<protein>
    <recommendedName>
        <fullName evidence="28">Receptor kinase-like protein Xa21</fullName>
        <ecNumber evidence="7">2.7.11.1</ecNumber>
    </recommendedName>
</protein>
<dbReference type="InterPro" id="IPR051809">
    <property type="entry name" value="Plant_receptor-like_S/T_kinase"/>
</dbReference>
<dbReference type="eggNOG" id="ENOG502QPYS">
    <property type="taxonomic scope" value="Eukaryota"/>
</dbReference>
<evidence type="ECO:0000313" key="33">
    <source>
        <dbReference type="Proteomes" id="UP000006038"/>
    </source>
</evidence>
<dbReference type="InterPro" id="IPR011009">
    <property type="entry name" value="Kinase-like_dom_sf"/>
</dbReference>
<keyword evidence="11" id="KW-0433">Leucine-rich repeat</keyword>
<keyword evidence="9" id="KW-0723">Serine/threonine-protein kinase</keyword>
<dbReference type="InterPro" id="IPR013210">
    <property type="entry name" value="LRR_N_plant-typ"/>
</dbReference>
<evidence type="ECO:0000256" key="5">
    <source>
        <dbReference type="ARBA" id="ARBA00004479"/>
    </source>
</evidence>
<dbReference type="EnsemblPlants" id="OB03G30890.1">
    <property type="protein sequence ID" value="OB03G30890.1"/>
    <property type="gene ID" value="OB03G30890"/>
</dbReference>
<dbReference type="Gene3D" id="1.10.510.10">
    <property type="entry name" value="Transferase(Phosphotransferase) domain 1"/>
    <property type="match status" value="1"/>
</dbReference>
<dbReference type="PROSITE" id="PS00108">
    <property type="entry name" value="PROTEIN_KINASE_ST"/>
    <property type="match status" value="1"/>
</dbReference>